<sequence>MIILIRKIETKSTVKVASRRVPNNLVELWNTFLSEAFNASLSIDVVIFNDQRMSLQNSQMWCRNSQAAMVKGEPDIVRIGGSDPRILRSINANGINLLATVGINL</sequence>
<name>A0A915Z8H0_9GLOM</name>
<comment type="caution">
    <text evidence="1">The sequence shown here is derived from an EMBL/GenBank/DDBJ whole genome shotgun (WGS) entry which is preliminary data.</text>
</comment>
<reference evidence="1" key="1">
    <citation type="submission" date="2020-05" db="EMBL/GenBank/DDBJ databases">
        <authorList>
            <person name="Rincon C."/>
            <person name="Sanders R I."/>
            <person name="Robbins C."/>
            <person name="Chaturvedi A."/>
        </authorList>
    </citation>
    <scope>NUCLEOTIDE SEQUENCE</scope>
    <source>
        <strain evidence="1">CHB12</strain>
    </source>
</reference>
<gene>
    <name evidence="1" type="ORF">CHRIB12_LOCUS11103</name>
</gene>
<dbReference type="AlphaFoldDB" id="A0A915Z8H0"/>
<evidence type="ECO:0000313" key="1">
    <source>
        <dbReference type="EMBL" id="CAB5366991.1"/>
    </source>
</evidence>
<dbReference type="OrthoDB" id="2325365at2759"/>
<evidence type="ECO:0000313" key="2">
    <source>
        <dbReference type="Proteomes" id="UP000684084"/>
    </source>
</evidence>
<organism evidence="1 2">
    <name type="scientific">Rhizophagus irregularis</name>
    <dbReference type="NCBI Taxonomy" id="588596"/>
    <lineage>
        <taxon>Eukaryota</taxon>
        <taxon>Fungi</taxon>
        <taxon>Fungi incertae sedis</taxon>
        <taxon>Mucoromycota</taxon>
        <taxon>Glomeromycotina</taxon>
        <taxon>Glomeromycetes</taxon>
        <taxon>Glomerales</taxon>
        <taxon>Glomeraceae</taxon>
        <taxon>Rhizophagus</taxon>
    </lineage>
</organism>
<proteinExistence type="predicted"/>
<protein>
    <submittedName>
        <fullName evidence="1">Uncharacterized protein</fullName>
    </submittedName>
</protein>
<dbReference type="EMBL" id="CAGKOT010000023">
    <property type="protein sequence ID" value="CAB5366991.1"/>
    <property type="molecule type" value="Genomic_DNA"/>
</dbReference>
<dbReference type="Proteomes" id="UP000684084">
    <property type="component" value="Unassembled WGS sequence"/>
</dbReference>
<accession>A0A915Z8H0</accession>